<evidence type="ECO:0000313" key="4">
    <source>
        <dbReference type="Proteomes" id="UP000007488"/>
    </source>
</evidence>
<dbReference type="InterPro" id="IPR025377">
    <property type="entry name" value="DUF4367"/>
</dbReference>
<dbReference type="Proteomes" id="UP000007488">
    <property type="component" value="Chromosome"/>
</dbReference>
<dbReference type="EMBL" id="CP002547">
    <property type="protein sequence ID" value="ADY57019.1"/>
    <property type="molecule type" value="Genomic_DNA"/>
</dbReference>
<dbReference type="KEGG" id="sgy:Sgly_2746"/>
<reference evidence="3 4" key="1">
    <citation type="journal article" date="2011" name="Stand. Genomic Sci.">
        <title>Complete genome sequence of Syntrophobotulus glycolicus type strain (FlGlyR).</title>
        <authorList>
            <person name="Han C."/>
            <person name="Mwirichia R."/>
            <person name="Chertkov O."/>
            <person name="Held B."/>
            <person name="Lapidus A."/>
            <person name="Nolan M."/>
            <person name="Lucas S."/>
            <person name="Hammon N."/>
            <person name="Deshpande S."/>
            <person name="Cheng J.F."/>
            <person name="Tapia R."/>
            <person name="Goodwin L."/>
            <person name="Pitluck S."/>
            <person name="Huntemann M."/>
            <person name="Liolios K."/>
            <person name="Ivanova N."/>
            <person name="Pagani I."/>
            <person name="Mavromatis K."/>
            <person name="Ovchinikova G."/>
            <person name="Pati A."/>
            <person name="Chen A."/>
            <person name="Palaniappan K."/>
            <person name="Land M."/>
            <person name="Hauser L."/>
            <person name="Brambilla E.M."/>
            <person name="Rohde M."/>
            <person name="Spring S."/>
            <person name="Sikorski J."/>
            <person name="Goker M."/>
            <person name="Woyke T."/>
            <person name="Bristow J."/>
            <person name="Eisen J.A."/>
            <person name="Markowitz V."/>
            <person name="Hugenholtz P."/>
            <person name="Kyrpides N.C."/>
            <person name="Klenk H.P."/>
            <person name="Detter J.C."/>
        </authorList>
    </citation>
    <scope>NUCLEOTIDE SEQUENCE [LARGE SCALE GENOMIC DNA]</scope>
    <source>
        <strain evidence="4">DSM 8271 / FlGlyR</strain>
    </source>
</reference>
<keyword evidence="1" id="KW-0472">Membrane</keyword>
<evidence type="ECO:0000256" key="1">
    <source>
        <dbReference type="SAM" id="Phobius"/>
    </source>
</evidence>
<evidence type="ECO:0000259" key="2">
    <source>
        <dbReference type="Pfam" id="PF14285"/>
    </source>
</evidence>
<evidence type="ECO:0000313" key="3">
    <source>
        <dbReference type="EMBL" id="ADY57019.1"/>
    </source>
</evidence>
<proteinExistence type="predicted"/>
<keyword evidence="1" id="KW-0812">Transmembrane</keyword>
<dbReference type="OrthoDB" id="2612814at2"/>
<reference evidence="4" key="2">
    <citation type="submission" date="2011-02" db="EMBL/GenBank/DDBJ databases">
        <title>The complete genome of Syntrophobotulus glycolicus DSM 8271.</title>
        <authorList>
            <person name="Lucas S."/>
            <person name="Copeland A."/>
            <person name="Lapidus A."/>
            <person name="Bruce D."/>
            <person name="Goodwin L."/>
            <person name="Pitluck S."/>
            <person name="Kyrpides N."/>
            <person name="Mavromatis K."/>
            <person name="Pagani I."/>
            <person name="Ivanova N."/>
            <person name="Mikhailova N."/>
            <person name="Chertkov O."/>
            <person name="Held B."/>
            <person name="Detter J.C."/>
            <person name="Tapia R."/>
            <person name="Han C."/>
            <person name="Land M."/>
            <person name="Hauser L."/>
            <person name="Markowitz V."/>
            <person name="Cheng J.-F."/>
            <person name="Hugenholtz P."/>
            <person name="Woyke T."/>
            <person name="Wu D."/>
            <person name="Spring S."/>
            <person name="Schroeder M."/>
            <person name="Brambilla E."/>
            <person name="Klenk H.-P."/>
            <person name="Eisen J.A."/>
        </authorList>
    </citation>
    <scope>NUCLEOTIDE SEQUENCE [LARGE SCALE GENOMIC DNA]</scope>
    <source>
        <strain evidence="4">DSM 8271 / FlGlyR</strain>
    </source>
</reference>
<name>F0SXV8_SYNGF</name>
<feature type="transmembrane region" description="Helical" evidence="1">
    <location>
        <begin position="88"/>
        <end position="108"/>
    </location>
</feature>
<dbReference type="Pfam" id="PF14285">
    <property type="entry name" value="DUF4367"/>
    <property type="match status" value="1"/>
</dbReference>
<dbReference type="STRING" id="645991.Sgly_2746"/>
<gene>
    <name evidence="3" type="ordered locus">Sgly_2746</name>
</gene>
<organism evidence="3 4">
    <name type="scientific">Syntrophobotulus glycolicus (strain DSM 8271 / FlGlyR)</name>
    <dbReference type="NCBI Taxonomy" id="645991"/>
    <lineage>
        <taxon>Bacteria</taxon>
        <taxon>Bacillati</taxon>
        <taxon>Bacillota</taxon>
        <taxon>Clostridia</taxon>
        <taxon>Eubacteriales</taxon>
        <taxon>Desulfitobacteriaceae</taxon>
        <taxon>Syntrophobotulus</taxon>
    </lineage>
</organism>
<dbReference type="RefSeq" id="WP_013625839.1">
    <property type="nucleotide sequence ID" value="NC_015172.1"/>
</dbReference>
<dbReference type="AlphaFoldDB" id="F0SXV8"/>
<protein>
    <recommendedName>
        <fullName evidence="2">DUF4367 domain-containing protein</fullName>
    </recommendedName>
</protein>
<sequence length="256" mass="29226">MTVSHNPMDKNQLLEELAEIQIKLAMTSYAERDGQRLLQENEELRKDPFYQPTVEAKRKFKRMINQHYYKQKAKNILQIFSRNLNKTAVVFSLLIVLLLTSAFTVQAVRIKVLNLFISMEDKYTEIRLEDKGTIVGNDLLINWENAYAPAVIPEGYSISNLTNHQNLKSIEYTSKNGGIILFQQIDKNGSTNVDTENAEKVEKVTVQGREGLLVNKEGLITVIWSNDSYGFILHAQTADLGNKDVFQIAESVTWVK</sequence>
<keyword evidence="4" id="KW-1185">Reference proteome</keyword>
<dbReference type="HOGENOM" id="CLU_094556_0_0_9"/>
<feature type="domain" description="DUF4367" evidence="2">
    <location>
        <begin position="147"/>
        <end position="252"/>
    </location>
</feature>
<keyword evidence="1" id="KW-1133">Transmembrane helix</keyword>
<dbReference type="eggNOG" id="COG2834">
    <property type="taxonomic scope" value="Bacteria"/>
</dbReference>
<accession>F0SXV8</accession>